<reference evidence="2 3" key="1">
    <citation type="submission" date="2021-07" db="EMBL/GenBank/DDBJ databases">
        <authorList>
            <person name="Palmer J.M."/>
        </authorList>
    </citation>
    <scope>NUCLEOTIDE SEQUENCE [LARGE SCALE GENOMIC DNA]</scope>
    <source>
        <strain evidence="2 3">AT_MEX2019</strain>
        <tissue evidence="2">Muscle</tissue>
    </source>
</reference>
<comment type="caution">
    <text evidence="2">The sequence shown here is derived from an EMBL/GenBank/DDBJ whole genome shotgun (WGS) entry which is preliminary data.</text>
</comment>
<gene>
    <name evidence="2" type="ORF">ATANTOWER_013607</name>
</gene>
<feature type="compositionally biased region" description="Basic and acidic residues" evidence="1">
    <location>
        <begin position="62"/>
        <end position="75"/>
    </location>
</feature>
<feature type="compositionally biased region" description="Low complexity" evidence="1">
    <location>
        <begin position="76"/>
        <end position="91"/>
    </location>
</feature>
<organism evidence="2 3">
    <name type="scientific">Ataeniobius toweri</name>
    <dbReference type="NCBI Taxonomy" id="208326"/>
    <lineage>
        <taxon>Eukaryota</taxon>
        <taxon>Metazoa</taxon>
        <taxon>Chordata</taxon>
        <taxon>Craniata</taxon>
        <taxon>Vertebrata</taxon>
        <taxon>Euteleostomi</taxon>
        <taxon>Actinopterygii</taxon>
        <taxon>Neopterygii</taxon>
        <taxon>Teleostei</taxon>
        <taxon>Neoteleostei</taxon>
        <taxon>Acanthomorphata</taxon>
        <taxon>Ovalentaria</taxon>
        <taxon>Atherinomorphae</taxon>
        <taxon>Cyprinodontiformes</taxon>
        <taxon>Goodeidae</taxon>
        <taxon>Ataeniobius</taxon>
    </lineage>
</organism>
<protein>
    <submittedName>
        <fullName evidence="2">Uncharacterized protein</fullName>
    </submittedName>
</protein>
<name>A0ABU7AGD4_9TELE</name>
<evidence type="ECO:0000313" key="2">
    <source>
        <dbReference type="EMBL" id="MED6236743.1"/>
    </source>
</evidence>
<evidence type="ECO:0000313" key="3">
    <source>
        <dbReference type="Proteomes" id="UP001345963"/>
    </source>
</evidence>
<feature type="region of interest" description="Disordered" evidence="1">
    <location>
        <begin position="53"/>
        <end position="91"/>
    </location>
</feature>
<keyword evidence="3" id="KW-1185">Reference proteome</keyword>
<accession>A0ABU7AGD4</accession>
<sequence>MPLLTQVGSSFKVAVNKNSALEKSSVALAFTLLAVSKRASWRTCCGPASCPMVNTPMNSPQSKDRSGSTRSDCKITPRSTCPSCTPSNTTR</sequence>
<proteinExistence type="predicted"/>
<dbReference type="Proteomes" id="UP001345963">
    <property type="component" value="Unassembled WGS sequence"/>
</dbReference>
<evidence type="ECO:0000256" key="1">
    <source>
        <dbReference type="SAM" id="MobiDB-lite"/>
    </source>
</evidence>
<dbReference type="EMBL" id="JAHUTI010012693">
    <property type="protein sequence ID" value="MED6236743.1"/>
    <property type="molecule type" value="Genomic_DNA"/>
</dbReference>